<evidence type="ECO:0000256" key="1">
    <source>
        <dbReference type="ARBA" id="ARBA00003134"/>
    </source>
</evidence>
<accession>A0ABT3ZS93</accession>
<evidence type="ECO:0000256" key="8">
    <source>
        <dbReference type="HAMAP-Rule" id="MF_00500"/>
    </source>
</evidence>
<dbReference type="SUPFAM" id="SSF46992">
    <property type="entry name" value="Ribosomal protein S20"/>
    <property type="match status" value="1"/>
</dbReference>
<dbReference type="Pfam" id="PF01649">
    <property type="entry name" value="Ribosomal_S20p"/>
    <property type="match status" value="1"/>
</dbReference>
<dbReference type="RefSeq" id="WP_267848691.1">
    <property type="nucleotide sequence ID" value="NZ_JAPMXC010000006.1"/>
</dbReference>
<comment type="caution">
    <text evidence="10">The sequence shown here is derived from an EMBL/GenBank/DDBJ whole genome shotgun (WGS) entry which is preliminary data.</text>
</comment>
<dbReference type="InterPro" id="IPR036510">
    <property type="entry name" value="Ribosomal_bS20_sf"/>
</dbReference>
<dbReference type="InterPro" id="IPR002583">
    <property type="entry name" value="Ribosomal_bS20"/>
</dbReference>
<dbReference type="EMBL" id="JAPMXC010000006">
    <property type="protein sequence ID" value="MCY0388805.1"/>
    <property type="molecule type" value="Genomic_DNA"/>
</dbReference>
<keyword evidence="3 8" id="KW-0699">rRNA-binding</keyword>
<comment type="similarity">
    <text evidence="2 8">Belongs to the bacterial ribosomal protein bS20 family.</text>
</comment>
<sequence>MANTAQAIKRARQSKQRNALRSAQRSQARTSVKNVVKAITAGDLAKATDAFKLSAKTLDTMADKRVIHKNKAARLKSRLAARLKKHATEGQAAAQA</sequence>
<evidence type="ECO:0000256" key="7">
    <source>
        <dbReference type="ARBA" id="ARBA00035136"/>
    </source>
</evidence>
<evidence type="ECO:0000256" key="4">
    <source>
        <dbReference type="ARBA" id="ARBA00022884"/>
    </source>
</evidence>
<gene>
    <name evidence="8 10" type="primary">rpsT</name>
    <name evidence="10" type="ORF">OVY01_16645</name>
</gene>
<dbReference type="Proteomes" id="UP001082899">
    <property type="component" value="Unassembled WGS sequence"/>
</dbReference>
<evidence type="ECO:0000256" key="9">
    <source>
        <dbReference type="SAM" id="MobiDB-lite"/>
    </source>
</evidence>
<feature type="region of interest" description="Disordered" evidence="9">
    <location>
        <begin position="1"/>
        <end position="31"/>
    </location>
</feature>
<proteinExistence type="inferred from homology"/>
<comment type="function">
    <text evidence="1 8">Binds directly to 16S ribosomal RNA.</text>
</comment>
<dbReference type="NCBIfam" id="TIGR00029">
    <property type="entry name" value="S20"/>
    <property type="match status" value="1"/>
</dbReference>
<dbReference type="PANTHER" id="PTHR33398">
    <property type="entry name" value="30S RIBOSOMAL PROTEIN S20"/>
    <property type="match status" value="1"/>
</dbReference>
<name>A0ABT3ZS93_9BURK</name>
<dbReference type="HAMAP" id="MF_00500">
    <property type="entry name" value="Ribosomal_bS20"/>
    <property type="match status" value="1"/>
</dbReference>
<evidence type="ECO:0000313" key="10">
    <source>
        <dbReference type="EMBL" id="MCY0388805.1"/>
    </source>
</evidence>
<protein>
    <recommendedName>
        <fullName evidence="7 8">Small ribosomal subunit protein bS20</fullName>
    </recommendedName>
</protein>
<dbReference type="Gene3D" id="1.20.58.110">
    <property type="entry name" value="Ribosomal protein S20"/>
    <property type="match status" value="1"/>
</dbReference>
<evidence type="ECO:0000313" key="11">
    <source>
        <dbReference type="Proteomes" id="UP001082899"/>
    </source>
</evidence>
<feature type="compositionally biased region" description="Polar residues" evidence="9">
    <location>
        <begin position="16"/>
        <end position="31"/>
    </location>
</feature>
<reference evidence="10" key="1">
    <citation type="submission" date="2022-11" db="EMBL/GenBank/DDBJ databases">
        <title>Robbsia betulipollinis sp. nov., isolated from pollen of birch (Betula pendula).</title>
        <authorList>
            <person name="Shi H."/>
            <person name="Ambika Manirajan B."/>
            <person name="Ratering S."/>
            <person name="Geissler-Plaum R."/>
            <person name="Schnell S."/>
        </authorList>
    </citation>
    <scope>NUCLEOTIDE SEQUENCE</scope>
    <source>
        <strain evidence="10">Bb-Pol-6</strain>
    </source>
</reference>
<keyword evidence="11" id="KW-1185">Reference proteome</keyword>
<dbReference type="PANTHER" id="PTHR33398:SF1">
    <property type="entry name" value="SMALL RIBOSOMAL SUBUNIT PROTEIN BS20C"/>
    <property type="match status" value="1"/>
</dbReference>
<dbReference type="GO" id="GO:0005840">
    <property type="term" value="C:ribosome"/>
    <property type="evidence" value="ECO:0007669"/>
    <property type="project" value="UniProtKB-KW"/>
</dbReference>
<keyword evidence="5 8" id="KW-0689">Ribosomal protein</keyword>
<evidence type="ECO:0000256" key="5">
    <source>
        <dbReference type="ARBA" id="ARBA00022980"/>
    </source>
</evidence>
<organism evidence="10 11">
    <name type="scientific">Robbsia betulipollinis</name>
    <dbReference type="NCBI Taxonomy" id="2981849"/>
    <lineage>
        <taxon>Bacteria</taxon>
        <taxon>Pseudomonadati</taxon>
        <taxon>Pseudomonadota</taxon>
        <taxon>Betaproteobacteria</taxon>
        <taxon>Burkholderiales</taxon>
        <taxon>Burkholderiaceae</taxon>
        <taxon>Robbsia</taxon>
    </lineage>
</organism>
<evidence type="ECO:0000256" key="2">
    <source>
        <dbReference type="ARBA" id="ARBA00007634"/>
    </source>
</evidence>
<keyword evidence="4 8" id="KW-0694">RNA-binding</keyword>
<evidence type="ECO:0000256" key="3">
    <source>
        <dbReference type="ARBA" id="ARBA00022730"/>
    </source>
</evidence>
<keyword evidence="6 8" id="KW-0687">Ribonucleoprotein</keyword>
<evidence type="ECO:0000256" key="6">
    <source>
        <dbReference type="ARBA" id="ARBA00023274"/>
    </source>
</evidence>